<evidence type="ECO:0000313" key="5">
    <source>
        <dbReference type="Proteomes" id="UP000442469"/>
    </source>
</evidence>
<gene>
    <name evidence="2" type="ORF">DJ90_3696</name>
    <name evidence="3" type="ORF">GNQ08_23375</name>
</gene>
<dbReference type="PATRIC" id="fig|44252.3.peg.501"/>
<comment type="caution">
    <text evidence="2">The sequence shown here is derived from an EMBL/GenBank/DDBJ whole genome shotgun (WGS) entry which is preliminary data.</text>
</comment>
<evidence type="ECO:0000313" key="3">
    <source>
        <dbReference type="EMBL" id="MUG25313.1"/>
    </source>
</evidence>
<accession>A0A091A5S0</accession>
<dbReference type="Proteomes" id="UP000442469">
    <property type="component" value="Unassembled WGS sequence"/>
</dbReference>
<dbReference type="GeneID" id="77009887"/>
<proteinExistence type="predicted"/>
<dbReference type="OrthoDB" id="9921518at2"/>
<evidence type="ECO:0000313" key="4">
    <source>
        <dbReference type="Proteomes" id="UP000029278"/>
    </source>
</evidence>
<feature type="compositionally biased region" description="Basic and acidic residues" evidence="1">
    <location>
        <begin position="67"/>
        <end position="88"/>
    </location>
</feature>
<feature type="region of interest" description="Disordered" evidence="1">
    <location>
        <begin position="54"/>
        <end position="88"/>
    </location>
</feature>
<dbReference type="Proteomes" id="UP000029278">
    <property type="component" value="Unassembled WGS sequence"/>
</dbReference>
<reference evidence="2 4" key="1">
    <citation type="submission" date="2014-04" db="EMBL/GenBank/DDBJ databases">
        <authorList>
            <person name="Bishop-Lilly K.A."/>
            <person name="Broomall S.M."/>
            <person name="Chain P.S."/>
            <person name="Chertkov O."/>
            <person name="Coyne S.R."/>
            <person name="Daligault H.E."/>
            <person name="Davenport K.W."/>
            <person name="Erkkila T."/>
            <person name="Frey K.G."/>
            <person name="Gibbons H.S."/>
            <person name="Gu W."/>
            <person name="Jaissle J."/>
            <person name="Johnson S.L."/>
            <person name="Koroleva G.I."/>
            <person name="Ladner J.T."/>
            <person name="Lo C.-C."/>
            <person name="Minogue T.D."/>
            <person name="Munk C."/>
            <person name="Palacios G.F."/>
            <person name="Redden C.L."/>
            <person name="Rosenzweig C.N."/>
            <person name="Scholz M.B."/>
            <person name="Teshima H."/>
            <person name="Xu Y."/>
        </authorList>
    </citation>
    <scope>NUCLEOTIDE SEQUENCE [LARGE SCALE GENOMIC DNA]</scope>
    <source>
        <strain evidence="2 4">8244</strain>
    </source>
</reference>
<dbReference type="EMBL" id="WNZZ01000023">
    <property type="protein sequence ID" value="MUG25313.1"/>
    <property type="molecule type" value="Genomic_DNA"/>
</dbReference>
<name>A0A091A5S0_PAEMA</name>
<evidence type="ECO:0000256" key="1">
    <source>
        <dbReference type="SAM" id="MobiDB-lite"/>
    </source>
</evidence>
<reference evidence="3 5" key="2">
    <citation type="submission" date="2019-11" db="EMBL/GenBank/DDBJ databases">
        <title>Draft genome sequences of five Paenibacillus species of dairy origin.</title>
        <authorList>
            <person name="Olajide A.M."/>
            <person name="Chen S."/>
            <person name="Lapointe G."/>
        </authorList>
    </citation>
    <scope>NUCLEOTIDE SEQUENCE [LARGE SCALE GENOMIC DNA]</scope>
    <source>
        <strain evidence="3 5">3CT49</strain>
    </source>
</reference>
<dbReference type="HOGENOM" id="CLU_1569163_0_0_9"/>
<keyword evidence="4" id="KW-1185">Reference proteome</keyword>
<dbReference type="AlphaFoldDB" id="A0A091A5S0"/>
<dbReference type="EMBL" id="JMQA01000008">
    <property type="protein sequence ID" value="KFN11581.1"/>
    <property type="molecule type" value="Genomic_DNA"/>
</dbReference>
<protein>
    <submittedName>
        <fullName evidence="2">Uncharacterized protein</fullName>
    </submittedName>
</protein>
<organism evidence="2 4">
    <name type="scientific">Paenibacillus macerans</name>
    <name type="common">Bacillus macerans</name>
    <dbReference type="NCBI Taxonomy" id="44252"/>
    <lineage>
        <taxon>Bacteria</taxon>
        <taxon>Bacillati</taxon>
        <taxon>Bacillota</taxon>
        <taxon>Bacilli</taxon>
        <taxon>Bacillales</taxon>
        <taxon>Paenibacillaceae</taxon>
        <taxon>Paenibacillus</taxon>
    </lineage>
</organism>
<sequence length="170" mass="17983">MNILTPGVISGLIGASNYMHASNAPMAVYNKEAAKINPDTEKMGRALGVAGNALNSARSESDTAAEELEKAQEQAKKQEKAEQEAKLQKDMEAKIKAQQEYANQPADTVEISKEGQLALNGNDPAGAQQNPDAVEIKSQPAVEPKIYTSDGTAFTVSADINVSPAISVRV</sequence>
<dbReference type="RefSeq" id="WP_036626603.1">
    <property type="nucleotide sequence ID" value="NZ_BGML01000007.1"/>
</dbReference>
<evidence type="ECO:0000313" key="2">
    <source>
        <dbReference type="EMBL" id="KFN11581.1"/>
    </source>
</evidence>